<keyword evidence="3" id="KW-1185">Reference proteome</keyword>
<dbReference type="Proteomes" id="UP001221757">
    <property type="component" value="Unassembled WGS sequence"/>
</dbReference>
<dbReference type="AlphaFoldDB" id="A0AAD7BVS1"/>
<feature type="compositionally biased region" description="Basic and acidic residues" evidence="1">
    <location>
        <begin position="171"/>
        <end position="185"/>
    </location>
</feature>
<sequence length="272" mass="30012">MARTKTAKPKEMFKAYDPDAVPDFMPFPPLSHVVTAKGGEAAVPKLNDHQRSWILDIGLRNLDLPGLTGKAALDVYNHIKSDAFDAKAFQHTVRPQDRAEEATLLALVTAWKQQQKNKKPNAADNGEASDAEEDEDGRRGLLRGYSKAGWRVAIQKVISNKRSAAKRKTKADKTKTKADDAREGDTGEQDTGESAPAESRGWSKLLGLAAYSGRDKFSDDRHDTIHEYSKTLPGPVNAGGKFRMAERLLWEKEDQAAWEAAAAADENVDWVE</sequence>
<feature type="region of interest" description="Disordered" evidence="1">
    <location>
        <begin position="161"/>
        <end position="200"/>
    </location>
</feature>
<comment type="caution">
    <text evidence="2">The sequence shown here is derived from an EMBL/GenBank/DDBJ whole genome shotgun (WGS) entry which is preliminary data.</text>
</comment>
<gene>
    <name evidence="2" type="ORF">B0H17DRAFT_1150005</name>
</gene>
<protein>
    <submittedName>
        <fullName evidence="2">Uncharacterized protein</fullName>
    </submittedName>
</protein>
<evidence type="ECO:0000256" key="1">
    <source>
        <dbReference type="SAM" id="MobiDB-lite"/>
    </source>
</evidence>
<dbReference type="EMBL" id="JARKIE010000496">
    <property type="protein sequence ID" value="KAJ7632057.1"/>
    <property type="molecule type" value="Genomic_DNA"/>
</dbReference>
<evidence type="ECO:0000313" key="3">
    <source>
        <dbReference type="Proteomes" id="UP001221757"/>
    </source>
</evidence>
<name>A0AAD7BVS1_MYCRO</name>
<accession>A0AAD7BVS1</accession>
<proteinExistence type="predicted"/>
<feature type="region of interest" description="Disordered" evidence="1">
    <location>
        <begin position="112"/>
        <end position="139"/>
    </location>
</feature>
<organism evidence="2 3">
    <name type="scientific">Mycena rosella</name>
    <name type="common">Pink bonnet</name>
    <name type="synonym">Agaricus rosellus</name>
    <dbReference type="NCBI Taxonomy" id="1033263"/>
    <lineage>
        <taxon>Eukaryota</taxon>
        <taxon>Fungi</taxon>
        <taxon>Dikarya</taxon>
        <taxon>Basidiomycota</taxon>
        <taxon>Agaricomycotina</taxon>
        <taxon>Agaricomycetes</taxon>
        <taxon>Agaricomycetidae</taxon>
        <taxon>Agaricales</taxon>
        <taxon>Marasmiineae</taxon>
        <taxon>Mycenaceae</taxon>
        <taxon>Mycena</taxon>
    </lineage>
</organism>
<feature type="compositionally biased region" description="Low complexity" evidence="1">
    <location>
        <begin position="112"/>
        <end position="126"/>
    </location>
</feature>
<evidence type="ECO:0000313" key="2">
    <source>
        <dbReference type="EMBL" id="KAJ7632057.1"/>
    </source>
</evidence>
<reference evidence="2" key="1">
    <citation type="submission" date="2023-03" db="EMBL/GenBank/DDBJ databases">
        <title>Massive genome expansion in bonnet fungi (Mycena s.s.) driven by repeated elements and novel gene families across ecological guilds.</title>
        <authorList>
            <consortium name="Lawrence Berkeley National Laboratory"/>
            <person name="Harder C.B."/>
            <person name="Miyauchi S."/>
            <person name="Viragh M."/>
            <person name="Kuo A."/>
            <person name="Thoen E."/>
            <person name="Andreopoulos B."/>
            <person name="Lu D."/>
            <person name="Skrede I."/>
            <person name="Drula E."/>
            <person name="Henrissat B."/>
            <person name="Morin E."/>
            <person name="Kohler A."/>
            <person name="Barry K."/>
            <person name="LaButti K."/>
            <person name="Morin E."/>
            <person name="Salamov A."/>
            <person name="Lipzen A."/>
            <person name="Mereny Z."/>
            <person name="Hegedus B."/>
            <person name="Baldrian P."/>
            <person name="Stursova M."/>
            <person name="Weitz H."/>
            <person name="Taylor A."/>
            <person name="Grigoriev I.V."/>
            <person name="Nagy L.G."/>
            <person name="Martin F."/>
            <person name="Kauserud H."/>
        </authorList>
    </citation>
    <scope>NUCLEOTIDE SEQUENCE</scope>
    <source>
        <strain evidence="2">CBHHK067</strain>
    </source>
</reference>